<name>A0AAN7ULK3_9PEZI</name>
<sequence length="109" mass="12817">MNPPIIPGDQIFDSCTYTASGDEERAFLYVQREQSARRERRRDVQWPSRSRQECPANKRYNARDGIQHAVFFLFLRPTLRLIQGRLDSAILEVQRLPARTSHTKTWQSL</sequence>
<dbReference type="AlphaFoldDB" id="A0AAN7ULK3"/>
<gene>
    <name evidence="1" type="ORF">RRF57_010647</name>
</gene>
<evidence type="ECO:0000313" key="1">
    <source>
        <dbReference type="EMBL" id="KAK5634935.1"/>
    </source>
</evidence>
<reference evidence="1 2" key="1">
    <citation type="submission" date="2023-10" db="EMBL/GenBank/DDBJ databases">
        <title>Draft genome sequence of Xylaria bambusicola isolate GMP-LS, the root and basal stem rot pathogen of sugarcane in Indonesia.</title>
        <authorList>
            <person name="Selvaraj P."/>
            <person name="Muralishankar V."/>
            <person name="Muruganantham S."/>
            <person name="Sp S."/>
            <person name="Haryani S."/>
            <person name="Lau K.J.X."/>
            <person name="Naqvi N.I."/>
        </authorList>
    </citation>
    <scope>NUCLEOTIDE SEQUENCE [LARGE SCALE GENOMIC DNA]</scope>
    <source>
        <strain evidence="1">GMP-LS</strain>
    </source>
</reference>
<dbReference type="EMBL" id="JAWHQM010000046">
    <property type="protein sequence ID" value="KAK5634935.1"/>
    <property type="molecule type" value="Genomic_DNA"/>
</dbReference>
<protein>
    <submittedName>
        <fullName evidence="1">Uncharacterized protein</fullName>
    </submittedName>
</protein>
<comment type="caution">
    <text evidence="1">The sequence shown here is derived from an EMBL/GenBank/DDBJ whole genome shotgun (WGS) entry which is preliminary data.</text>
</comment>
<keyword evidence="2" id="KW-1185">Reference proteome</keyword>
<organism evidence="1 2">
    <name type="scientific">Xylaria bambusicola</name>
    <dbReference type="NCBI Taxonomy" id="326684"/>
    <lineage>
        <taxon>Eukaryota</taxon>
        <taxon>Fungi</taxon>
        <taxon>Dikarya</taxon>
        <taxon>Ascomycota</taxon>
        <taxon>Pezizomycotina</taxon>
        <taxon>Sordariomycetes</taxon>
        <taxon>Xylariomycetidae</taxon>
        <taxon>Xylariales</taxon>
        <taxon>Xylariaceae</taxon>
        <taxon>Xylaria</taxon>
    </lineage>
</organism>
<proteinExistence type="predicted"/>
<evidence type="ECO:0000313" key="2">
    <source>
        <dbReference type="Proteomes" id="UP001305414"/>
    </source>
</evidence>
<accession>A0AAN7ULK3</accession>
<dbReference type="Proteomes" id="UP001305414">
    <property type="component" value="Unassembled WGS sequence"/>
</dbReference>